<accession>A0A8T2MX67</accession>
<organism evidence="1 2">
    <name type="scientific">Albula glossodonta</name>
    <name type="common">roundjaw bonefish</name>
    <dbReference type="NCBI Taxonomy" id="121402"/>
    <lineage>
        <taxon>Eukaryota</taxon>
        <taxon>Metazoa</taxon>
        <taxon>Chordata</taxon>
        <taxon>Craniata</taxon>
        <taxon>Vertebrata</taxon>
        <taxon>Euteleostomi</taxon>
        <taxon>Actinopterygii</taxon>
        <taxon>Neopterygii</taxon>
        <taxon>Teleostei</taxon>
        <taxon>Albuliformes</taxon>
        <taxon>Albulidae</taxon>
        <taxon>Albula</taxon>
    </lineage>
</organism>
<evidence type="ECO:0000313" key="2">
    <source>
        <dbReference type="Proteomes" id="UP000824540"/>
    </source>
</evidence>
<comment type="caution">
    <text evidence="1">The sequence shown here is derived from an EMBL/GenBank/DDBJ whole genome shotgun (WGS) entry which is preliminary data.</text>
</comment>
<keyword evidence="2" id="KW-1185">Reference proteome</keyword>
<name>A0A8T2MX67_9TELE</name>
<proteinExistence type="predicted"/>
<protein>
    <submittedName>
        <fullName evidence="1">Uncharacterized protein</fullName>
    </submittedName>
</protein>
<dbReference type="Proteomes" id="UP000824540">
    <property type="component" value="Unassembled WGS sequence"/>
</dbReference>
<dbReference type="AlphaFoldDB" id="A0A8T2MX67"/>
<sequence>MRTHRERDGGGGTVFFVFPDVGFLRKLDEDSDVISPICCHHLPRDLTEDIHPETVGMSLPLRLPAWTPHTPASEIVETGKKEKK</sequence>
<reference evidence="1" key="1">
    <citation type="thesis" date="2021" institute="BYU ScholarsArchive" country="Provo, UT, USA">
        <title>Applications of and Algorithms for Genome Assembly and Genomic Analyses with an Emphasis on Marine Teleosts.</title>
        <authorList>
            <person name="Pickett B.D."/>
        </authorList>
    </citation>
    <scope>NUCLEOTIDE SEQUENCE</scope>
    <source>
        <strain evidence="1">HI-2016</strain>
    </source>
</reference>
<feature type="non-terminal residue" evidence="1">
    <location>
        <position position="1"/>
    </location>
</feature>
<dbReference type="EMBL" id="JAFBMS010000682">
    <property type="protein sequence ID" value="KAG9330258.1"/>
    <property type="molecule type" value="Genomic_DNA"/>
</dbReference>
<evidence type="ECO:0000313" key="1">
    <source>
        <dbReference type="EMBL" id="KAG9330258.1"/>
    </source>
</evidence>
<gene>
    <name evidence="1" type="ORF">JZ751_026020</name>
</gene>